<dbReference type="Gene3D" id="3.40.50.620">
    <property type="entry name" value="HUPs"/>
    <property type="match status" value="1"/>
</dbReference>
<dbReference type="GO" id="GO:0004830">
    <property type="term" value="F:tryptophan-tRNA ligase activity"/>
    <property type="evidence" value="ECO:0007669"/>
    <property type="project" value="UniProtKB-UniRule"/>
</dbReference>
<evidence type="ECO:0000313" key="11">
    <source>
        <dbReference type="Proteomes" id="UP000178602"/>
    </source>
</evidence>
<feature type="binding site" evidence="8">
    <location>
        <begin position="11"/>
        <end position="13"/>
    </location>
    <ligand>
        <name>ATP</name>
        <dbReference type="ChEBI" id="CHEBI:30616"/>
    </ligand>
</feature>
<comment type="catalytic activity">
    <reaction evidence="7 8">
        <text>tRNA(Trp) + L-tryptophan + ATP = L-tryptophyl-tRNA(Trp) + AMP + diphosphate + H(+)</text>
        <dbReference type="Rhea" id="RHEA:24080"/>
        <dbReference type="Rhea" id="RHEA-COMP:9671"/>
        <dbReference type="Rhea" id="RHEA-COMP:9705"/>
        <dbReference type="ChEBI" id="CHEBI:15378"/>
        <dbReference type="ChEBI" id="CHEBI:30616"/>
        <dbReference type="ChEBI" id="CHEBI:33019"/>
        <dbReference type="ChEBI" id="CHEBI:57912"/>
        <dbReference type="ChEBI" id="CHEBI:78442"/>
        <dbReference type="ChEBI" id="CHEBI:78535"/>
        <dbReference type="ChEBI" id="CHEBI:456215"/>
        <dbReference type="EC" id="6.1.1.2"/>
    </reaction>
</comment>
<comment type="function">
    <text evidence="8">Catalyzes the attachment of tryptophan to tRNA(Trp).</text>
</comment>
<dbReference type="Pfam" id="PF00579">
    <property type="entry name" value="tRNA-synt_1b"/>
    <property type="match status" value="1"/>
</dbReference>
<accession>A0A1F4T4N9</accession>
<comment type="caution">
    <text evidence="10">The sequence shown here is derived from an EMBL/GenBank/DDBJ whole genome shotgun (WGS) entry which is preliminary data.</text>
</comment>
<evidence type="ECO:0000313" key="10">
    <source>
        <dbReference type="EMBL" id="OGC27526.1"/>
    </source>
</evidence>
<evidence type="ECO:0000256" key="8">
    <source>
        <dbReference type="HAMAP-Rule" id="MF_00140"/>
    </source>
</evidence>
<dbReference type="PANTHER" id="PTHR43766:SF1">
    <property type="entry name" value="TRYPTOPHAN--TRNA LIGASE, MITOCHONDRIAL"/>
    <property type="match status" value="1"/>
</dbReference>
<dbReference type="EMBL" id="MEUG01000001">
    <property type="protein sequence ID" value="OGC27526.1"/>
    <property type="molecule type" value="Genomic_DNA"/>
</dbReference>
<dbReference type="InterPro" id="IPR002305">
    <property type="entry name" value="aa-tRNA-synth_Ic"/>
</dbReference>
<proteinExistence type="inferred from homology"/>
<evidence type="ECO:0000256" key="3">
    <source>
        <dbReference type="ARBA" id="ARBA00022741"/>
    </source>
</evidence>
<evidence type="ECO:0000256" key="9">
    <source>
        <dbReference type="RuleBase" id="RU363036"/>
    </source>
</evidence>
<dbReference type="InterPro" id="IPR050203">
    <property type="entry name" value="Trp-tRNA_synthetase"/>
</dbReference>
<name>A0A1F4T4N9_UNCSA</name>
<dbReference type="GO" id="GO:0005524">
    <property type="term" value="F:ATP binding"/>
    <property type="evidence" value="ECO:0007669"/>
    <property type="project" value="UniProtKB-UniRule"/>
</dbReference>
<keyword evidence="5 8" id="KW-0648">Protein biosynthesis</keyword>
<organism evidence="10 11">
    <name type="scientific">candidate division WOR-1 bacterium RIFOXYC12_FULL_54_18</name>
    <dbReference type="NCBI Taxonomy" id="1802584"/>
    <lineage>
        <taxon>Bacteria</taxon>
        <taxon>Bacillati</taxon>
        <taxon>Saganbacteria</taxon>
    </lineage>
</organism>
<dbReference type="FunFam" id="1.10.240.10:FF:000005">
    <property type="entry name" value="Tryptophan--tRNA ligase"/>
    <property type="match status" value="1"/>
</dbReference>
<reference evidence="10 11" key="1">
    <citation type="journal article" date="2016" name="Nat. Commun.">
        <title>Thousands of microbial genomes shed light on interconnected biogeochemical processes in an aquifer system.</title>
        <authorList>
            <person name="Anantharaman K."/>
            <person name="Brown C.T."/>
            <person name="Hug L.A."/>
            <person name="Sharon I."/>
            <person name="Castelle C.J."/>
            <person name="Probst A.J."/>
            <person name="Thomas B.C."/>
            <person name="Singh A."/>
            <person name="Wilkins M.J."/>
            <person name="Karaoz U."/>
            <person name="Brodie E.L."/>
            <person name="Williams K.H."/>
            <person name="Hubbard S.S."/>
            <person name="Banfield J.F."/>
        </authorList>
    </citation>
    <scope>NUCLEOTIDE SEQUENCE [LARGE SCALE GENOMIC DNA]</scope>
</reference>
<sequence>MDKKRVLSGIQPTGKLHLGNLIGAVENWVELQKEHDCFFFIADFHALTTAYTETKQLHACVQQLTIDLLSAGIDPEKAVLFRQSDVPEHAELHLIFSMITPLSWLERVPTYKGKIDEMKEKDLGTYGFLGYPLLQAADILIYKADLVPVGEDQLPHLELTREVARRFNFLYKETFPEPKDALTNFPVLPGIDGRKMSKSYGNTIAISDSPEELRKKVGSMITDPARVKKDDPGHPEVCPVYAYYQVFGKDVASVVAEECRLAKRGCVACKKELAEILIKYLAPIHTRQEHYRKDNALVARILADGAAKAREVASRTLKEAKQAVGL</sequence>
<dbReference type="Gene3D" id="1.10.240.10">
    <property type="entry name" value="Tyrosyl-Transfer RNA Synthetase"/>
    <property type="match status" value="1"/>
</dbReference>
<dbReference type="PRINTS" id="PR01039">
    <property type="entry name" value="TRNASYNTHTRP"/>
</dbReference>
<comment type="similarity">
    <text evidence="1 8 9">Belongs to the class-I aminoacyl-tRNA synthetase family.</text>
</comment>
<dbReference type="GO" id="GO:0006436">
    <property type="term" value="P:tryptophanyl-tRNA aminoacylation"/>
    <property type="evidence" value="ECO:0007669"/>
    <property type="project" value="UniProtKB-UniRule"/>
</dbReference>
<feature type="binding site" evidence="8">
    <location>
        <position position="138"/>
    </location>
    <ligand>
        <name>L-tryptophan</name>
        <dbReference type="ChEBI" id="CHEBI:57912"/>
    </ligand>
</feature>
<comment type="subcellular location">
    <subcellularLocation>
        <location evidence="8">Cytoplasm</location>
    </subcellularLocation>
</comment>
<keyword evidence="2 8" id="KW-0436">Ligase</keyword>
<evidence type="ECO:0000256" key="2">
    <source>
        <dbReference type="ARBA" id="ARBA00022598"/>
    </source>
</evidence>
<feature type="short sequence motif" description="'KMSKS' region" evidence="8">
    <location>
        <begin position="195"/>
        <end position="199"/>
    </location>
</feature>
<keyword evidence="6 8" id="KW-0030">Aminoacyl-tRNA synthetase</keyword>
<dbReference type="InterPro" id="IPR024109">
    <property type="entry name" value="Trp-tRNA-ligase_bac-type"/>
</dbReference>
<protein>
    <recommendedName>
        <fullName evidence="8">Tryptophan--tRNA ligase</fullName>
        <ecNumber evidence="8">6.1.1.2</ecNumber>
    </recommendedName>
    <alternativeName>
        <fullName evidence="8">Tryptophanyl-tRNA synthetase</fullName>
        <shortName evidence="8">TrpRS</shortName>
    </alternativeName>
</protein>
<dbReference type="InterPro" id="IPR002306">
    <property type="entry name" value="Trp-tRNA-ligase"/>
</dbReference>
<dbReference type="InterPro" id="IPR014729">
    <property type="entry name" value="Rossmann-like_a/b/a_fold"/>
</dbReference>
<evidence type="ECO:0000256" key="4">
    <source>
        <dbReference type="ARBA" id="ARBA00022840"/>
    </source>
</evidence>
<dbReference type="PROSITE" id="PS00178">
    <property type="entry name" value="AA_TRNA_LIGASE_I"/>
    <property type="match status" value="1"/>
</dbReference>
<dbReference type="InterPro" id="IPR001412">
    <property type="entry name" value="aa-tRNA-synth_I_CS"/>
</dbReference>
<dbReference type="PANTHER" id="PTHR43766">
    <property type="entry name" value="TRYPTOPHAN--TRNA LIGASE, MITOCHONDRIAL"/>
    <property type="match status" value="1"/>
</dbReference>
<keyword evidence="8" id="KW-0963">Cytoplasm</keyword>
<keyword evidence="4 8" id="KW-0067">ATP-binding</keyword>
<dbReference type="AlphaFoldDB" id="A0A1F4T4N9"/>
<dbReference type="CDD" id="cd00806">
    <property type="entry name" value="TrpRS_core"/>
    <property type="match status" value="1"/>
</dbReference>
<feature type="binding site" evidence="8">
    <location>
        <begin position="195"/>
        <end position="199"/>
    </location>
    <ligand>
        <name>ATP</name>
        <dbReference type="ChEBI" id="CHEBI:30616"/>
    </ligand>
</feature>
<feature type="binding site" evidence="8">
    <location>
        <position position="188"/>
    </location>
    <ligand>
        <name>ATP</name>
        <dbReference type="ChEBI" id="CHEBI:30616"/>
    </ligand>
</feature>
<dbReference type="HAMAP" id="MF_00140_B">
    <property type="entry name" value="Trp_tRNA_synth_B"/>
    <property type="match status" value="1"/>
</dbReference>
<dbReference type="GO" id="GO:0005829">
    <property type="term" value="C:cytosol"/>
    <property type="evidence" value="ECO:0007669"/>
    <property type="project" value="TreeGrafter"/>
</dbReference>
<feature type="short sequence motif" description="'HIGH' region" evidence="8">
    <location>
        <begin position="12"/>
        <end position="20"/>
    </location>
</feature>
<gene>
    <name evidence="8" type="primary">trpS</name>
    <name evidence="10" type="ORF">A3K49_00680</name>
</gene>
<comment type="subunit">
    <text evidence="8">Homodimer.</text>
</comment>
<evidence type="ECO:0000256" key="6">
    <source>
        <dbReference type="ARBA" id="ARBA00023146"/>
    </source>
</evidence>
<dbReference type="EC" id="6.1.1.2" evidence="8"/>
<evidence type="ECO:0000256" key="7">
    <source>
        <dbReference type="ARBA" id="ARBA00049929"/>
    </source>
</evidence>
<dbReference type="Proteomes" id="UP000178602">
    <property type="component" value="Unassembled WGS sequence"/>
</dbReference>
<evidence type="ECO:0000256" key="1">
    <source>
        <dbReference type="ARBA" id="ARBA00005594"/>
    </source>
</evidence>
<keyword evidence="3 8" id="KW-0547">Nucleotide-binding</keyword>
<feature type="binding site" evidence="8">
    <location>
        <begin position="19"/>
        <end position="20"/>
    </location>
    <ligand>
        <name>ATP</name>
        <dbReference type="ChEBI" id="CHEBI:30616"/>
    </ligand>
</feature>
<feature type="binding site" evidence="8">
    <location>
        <begin position="150"/>
        <end position="152"/>
    </location>
    <ligand>
        <name>ATP</name>
        <dbReference type="ChEBI" id="CHEBI:30616"/>
    </ligand>
</feature>
<dbReference type="NCBIfam" id="TIGR00233">
    <property type="entry name" value="trpS"/>
    <property type="match status" value="1"/>
</dbReference>
<evidence type="ECO:0000256" key="5">
    <source>
        <dbReference type="ARBA" id="ARBA00022917"/>
    </source>
</evidence>
<dbReference type="SUPFAM" id="SSF52374">
    <property type="entry name" value="Nucleotidylyl transferase"/>
    <property type="match status" value="1"/>
</dbReference>